<sequence>MLGRSSQFEGLGSTSEDSGDCSPTSNPKKRKPTYIIRKVRTNTKMPIEIRPTRLVLSCMTPQEQEKILRDEILHLEAQVAVLTTQGMPVGSSLAADPVLQQAKAKSKVLADTVKQQQLAIASTQSLMTECIKEWVERRATLLAIREQKLKNAYDYVISRSRRTPGGQNQNSRELLEGDNGNIYFLGSTVVNFRGVRSLRQVFEALWFYLTNMEISISERLGNITVREDYDMIEGSAYNARIMSSDSNGITTESNTVVFGQLFENGDPRFGDEPCALVASDCVDKDELYPYRSSEHVRKDISGGVVLTASRQKVQPPHGKCGDLDSSLQEEEIVVTMRRTGYLKLHHPEFPVPPFVRQELVDGIDKWGQVMINTMRDVLYGQT</sequence>
<feature type="compositionally biased region" description="Polar residues" evidence="1">
    <location>
        <begin position="1"/>
        <end position="26"/>
    </location>
</feature>
<dbReference type="EMBL" id="BSXT01001180">
    <property type="protein sequence ID" value="GMF39659.1"/>
    <property type="molecule type" value="Genomic_DNA"/>
</dbReference>
<keyword evidence="3" id="KW-1185">Reference proteome</keyword>
<feature type="region of interest" description="Disordered" evidence="1">
    <location>
        <begin position="1"/>
        <end position="33"/>
    </location>
</feature>
<evidence type="ECO:0000256" key="1">
    <source>
        <dbReference type="SAM" id="MobiDB-lite"/>
    </source>
</evidence>
<accession>A0A9W6XJE2</accession>
<dbReference type="Proteomes" id="UP001165121">
    <property type="component" value="Unassembled WGS sequence"/>
</dbReference>
<gene>
    <name evidence="2" type="ORF">Pfra01_001186700</name>
</gene>
<proteinExistence type="predicted"/>
<protein>
    <submittedName>
        <fullName evidence="2">Unnamed protein product</fullName>
    </submittedName>
</protein>
<name>A0A9W6XJE2_9STRA</name>
<comment type="caution">
    <text evidence="2">The sequence shown here is derived from an EMBL/GenBank/DDBJ whole genome shotgun (WGS) entry which is preliminary data.</text>
</comment>
<reference evidence="2" key="1">
    <citation type="submission" date="2023-04" db="EMBL/GenBank/DDBJ databases">
        <title>Phytophthora fragariaefolia NBRC 109709.</title>
        <authorList>
            <person name="Ichikawa N."/>
            <person name="Sato H."/>
            <person name="Tonouchi N."/>
        </authorList>
    </citation>
    <scope>NUCLEOTIDE SEQUENCE</scope>
    <source>
        <strain evidence="2">NBRC 109709</strain>
    </source>
</reference>
<dbReference type="OrthoDB" id="117791at2759"/>
<evidence type="ECO:0000313" key="3">
    <source>
        <dbReference type="Proteomes" id="UP001165121"/>
    </source>
</evidence>
<organism evidence="2 3">
    <name type="scientific">Phytophthora fragariaefolia</name>
    <dbReference type="NCBI Taxonomy" id="1490495"/>
    <lineage>
        <taxon>Eukaryota</taxon>
        <taxon>Sar</taxon>
        <taxon>Stramenopiles</taxon>
        <taxon>Oomycota</taxon>
        <taxon>Peronosporomycetes</taxon>
        <taxon>Peronosporales</taxon>
        <taxon>Peronosporaceae</taxon>
        <taxon>Phytophthora</taxon>
    </lineage>
</organism>
<dbReference type="AlphaFoldDB" id="A0A9W6XJE2"/>
<evidence type="ECO:0000313" key="2">
    <source>
        <dbReference type="EMBL" id="GMF39659.1"/>
    </source>
</evidence>